<name>A0A369MPW5_EGGLN</name>
<protein>
    <submittedName>
        <fullName evidence="6">PIN domain-containing protein</fullName>
    </submittedName>
</protein>
<evidence type="ECO:0000256" key="2">
    <source>
        <dbReference type="ARBA" id="ARBA00022723"/>
    </source>
</evidence>
<proteinExistence type="predicted"/>
<comment type="caution">
    <text evidence="6">The sequence shown here is derived from an EMBL/GenBank/DDBJ whole genome shotgun (WGS) entry which is preliminary data.</text>
</comment>
<evidence type="ECO:0000259" key="5">
    <source>
        <dbReference type="Pfam" id="PF13470"/>
    </source>
</evidence>
<keyword evidence="1" id="KW-0540">Nuclease</keyword>
<gene>
    <name evidence="7" type="ORF">C1872_03740</name>
    <name evidence="6" type="ORF">C1875_01460</name>
</gene>
<dbReference type="GO" id="GO:0004518">
    <property type="term" value="F:nuclease activity"/>
    <property type="evidence" value="ECO:0007669"/>
    <property type="project" value="UniProtKB-KW"/>
</dbReference>
<dbReference type="Proteomes" id="UP000253752">
    <property type="component" value="Unassembled WGS sequence"/>
</dbReference>
<dbReference type="InterPro" id="IPR002716">
    <property type="entry name" value="PIN_dom"/>
</dbReference>
<evidence type="ECO:0000256" key="1">
    <source>
        <dbReference type="ARBA" id="ARBA00022722"/>
    </source>
</evidence>
<dbReference type="Proteomes" id="UP000253970">
    <property type="component" value="Unassembled WGS sequence"/>
</dbReference>
<evidence type="ECO:0000313" key="6">
    <source>
        <dbReference type="EMBL" id="RDB73549.1"/>
    </source>
</evidence>
<dbReference type="GO" id="GO:0016787">
    <property type="term" value="F:hydrolase activity"/>
    <property type="evidence" value="ECO:0007669"/>
    <property type="project" value="UniProtKB-KW"/>
</dbReference>
<accession>A0A369MPW5</accession>
<dbReference type="Pfam" id="PF13470">
    <property type="entry name" value="PIN_3"/>
    <property type="match status" value="1"/>
</dbReference>
<dbReference type="SUPFAM" id="SSF88723">
    <property type="entry name" value="PIN domain-like"/>
    <property type="match status" value="1"/>
</dbReference>
<keyword evidence="2" id="KW-0479">Metal-binding</keyword>
<dbReference type="GO" id="GO:0046872">
    <property type="term" value="F:metal ion binding"/>
    <property type="evidence" value="ECO:0007669"/>
    <property type="project" value="UniProtKB-KW"/>
</dbReference>
<dbReference type="EMBL" id="PPTX01000004">
    <property type="protein sequence ID" value="RDB80686.1"/>
    <property type="molecule type" value="Genomic_DNA"/>
</dbReference>
<sequence>MNGAAPVFLVDTNVWLDNYLGFRPNHRASCEFLDEAVERGATLCHAATTAKDVHFFTCSTLKKAAREKGEAVDEAFALAANRLAWANLANMNEVSTLVGLDLSDFWVASKLSAFNGDIEDNLIMACAERAKADYIVTRDKGLLRRSTVCALAPEDATALLRARG</sequence>
<dbReference type="InterPro" id="IPR029060">
    <property type="entry name" value="PIN-like_dom_sf"/>
</dbReference>
<dbReference type="RefSeq" id="WP_009304415.1">
    <property type="nucleotide sequence ID" value="NZ_AP025575.1"/>
</dbReference>
<dbReference type="AlphaFoldDB" id="A0A369MPW5"/>
<evidence type="ECO:0000256" key="3">
    <source>
        <dbReference type="ARBA" id="ARBA00022801"/>
    </source>
</evidence>
<evidence type="ECO:0000313" key="7">
    <source>
        <dbReference type="EMBL" id="RDB80686.1"/>
    </source>
</evidence>
<reference evidence="8 9" key="1">
    <citation type="journal article" date="2018" name="Elife">
        <title>Discovery and characterization of a prevalent human gut bacterial enzyme sufficient for the inactivation of a family of plant toxins.</title>
        <authorList>
            <person name="Koppel N."/>
            <person name="Bisanz J.E."/>
            <person name="Pandelia M.E."/>
            <person name="Turnbaugh P.J."/>
            <person name="Balskus E.P."/>
        </authorList>
    </citation>
    <scope>NUCLEOTIDE SEQUENCE [LARGE SCALE GENOMIC DNA]</scope>
    <source>
        <strain evidence="7 8">MR1 #12</strain>
        <strain evidence="6 9">W1 BHI 6</strain>
    </source>
</reference>
<organism evidence="6 9">
    <name type="scientific">Eggerthella lenta</name>
    <name type="common">Eubacterium lentum</name>
    <dbReference type="NCBI Taxonomy" id="84112"/>
    <lineage>
        <taxon>Bacteria</taxon>
        <taxon>Bacillati</taxon>
        <taxon>Actinomycetota</taxon>
        <taxon>Coriobacteriia</taxon>
        <taxon>Eggerthellales</taxon>
        <taxon>Eggerthellaceae</taxon>
        <taxon>Eggerthella</taxon>
    </lineage>
</organism>
<keyword evidence="4" id="KW-0460">Magnesium</keyword>
<feature type="domain" description="PIN" evidence="5">
    <location>
        <begin position="9"/>
        <end position="140"/>
    </location>
</feature>
<dbReference type="GeneID" id="69510867"/>
<evidence type="ECO:0000313" key="8">
    <source>
        <dbReference type="Proteomes" id="UP000253752"/>
    </source>
</evidence>
<dbReference type="EMBL" id="PPTU01000001">
    <property type="protein sequence ID" value="RDB73549.1"/>
    <property type="molecule type" value="Genomic_DNA"/>
</dbReference>
<evidence type="ECO:0000256" key="4">
    <source>
        <dbReference type="ARBA" id="ARBA00022842"/>
    </source>
</evidence>
<keyword evidence="3" id="KW-0378">Hydrolase</keyword>
<evidence type="ECO:0000313" key="9">
    <source>
        <dbReference type="Proteomes" id="UP000253970"/>
    </source>
</evidence>